<accession>A0AA41SIW2</accession>
<dbReference type="Proteomes" id="UP001177140">
    <property type="component" value="Unassembled WGS sequence"/>
</dbReference>
<evidence type="ECO:0000313" key="2">
    <source>
        <dbReference type="EMBL" id="MCL7037482.1"/>
    </source>
</evidence>
<comment type="caution">
    <text evidence="2">The sequence shown here is derived from an EMBL/GenBank/DDBJ whole genome shotgun (WGS) entry which is preliminary data.</text>
</comment>
<organism evidence="2 3">
    <name type="scientific">Papaver nudicaule</name>
    <name type="common">Iceland poppy</name>
    <dbReference type="NCBI Taxonomy" id="74823"/>
    <lineage>
        <taxon>Eukaryota</taxon>
        <taxon>Viridiplantae</taxon>
        <taxon>Streptophyta</taxon>
        <taxon>Embryophyta</taxon>
        <taxon>Tracheophyta</taxon>
        <taxon>Spermatophyta</taxon>
        <taxon>Magnoliopsida</taxon>
        <taxon>Ranunculales</taxon>
        <taxon>Papaveraceae</taxon>
        <taxon>Papaveroideae</taxon>
        <taxon>Papaver</taxon>
    </lineage>
</organism>
<evidence type="ECO:0000313" key="3">
    <source>
        <dbReference type="Proteomes" id="UP001177140"/>
    </source>
</evidence>
<comment type="similarity">
    <text evidence="1">Belongs to the MIP18 family.</text>
</comment>
<gene>
    <name evidence="2" type="ORF">MKW94_022682</name>
</gene>
<evidence type="ECO:0000256" key="1">
    <source>
        <dbReference type="ARBA" id="ARBA00010381"/>
    </source>
</evidence>
<dbReference type="AlphaFoldDB" id="A0AA41SIW2"/>
<protein>
    <recommendedName>
        <fullName evidence="4">MIP18 family-like domain-containing protein</fullName>
    </recommendedName>
</protein>
<dbReference type="InterPro" id="IPR034904">
    <property type="entry name" value="FSCA_dom_sf"/>
</dbReference>
<dbReference type="GO" id="GO:0051604">
    <property type="term" value="P:protein maturation"/>
    <property type="evidence" value="ECO:0007669"/>
    <property type="project" value="InterPro"/>
</dbReference>
<name>A0AA41SIW2_PAPNU</name>
<dbReference type="PANTHER" id="PTHR12377">
    <property type="entry name" value="CYTOSOLIC IRON-SULFUR ASSEMBLY COMPONENT 2B-RELATED"/>
    <property type="match status" value="1"/>
</dbReference>
<dbReference type="InterPro" id="IPR039796">
    <property type="entry name" value="MIP18"/>
</dbReference>
<evidence type="ECO:0008006" key="4">
    <source>
        <dbReference type="Google" id="ProtNLM"/>
    </source>
</evidence>
<sequence>VTFTPTKLGCPMVTVIGLCLRIKLTRSLPSRYKVDIRVTPGTHANEAAGIRCLNSVYSR</sequence>
<dbReference type="PANTHER" id="PTHR12377:SF0">
    <property type="entry name" value="CYTOSOLIC IRON-SULFUR ASSEMBLY COMPONENT 2B"/>
    <property type="match status" value="1"/>
</dbReference>
<feature type="non-terminal residue" evidence="2">
    <location>
        <position position="59"/>
    </location>
</feature>
<dbReference type="Gene3D" id="3.30.300.130">
    <property type="entry name" value="Fe-S cluster assembly (FSCA)"/>
    <property type="match status" value="1"/>
</dbReference>
<keyword evidence="3" id="KW-1185">Reference proteome</keyword>
<reference evidence="2" key="1">
    <citation type="submission" date="2022-03" db="EMBL/GenBank/DDBJ databases">
        <title>A functionally conserved STORR gene fusion in Papaver species that diverged 16.8 million years ago.</title>
        <authorList>
            <person name="Catania T."/>
        </authorList>
    </citation>
    <scope>NUCLEOTIDE SEQUENCE</scope>
    <source>
        <strain evidence="2">S-191538</strain>
    </source>
</reference>
<dbReference type="SUPFAM" id="SSF117916">
    <property type="entry name" value="Fe-S cluster assembly (FSCA) domain-like"/>
    <property type="match status" value="1"/>
</dbReference>
<dbReference type="EMBL" id="JAJJMA010179543">
    <property type="protein sequence ID" value="MCL7037482.1"/>
    <property type="molecule type" value="Genomic_DNA"/>
</dbReference>
<proteinExistence type="inferred from homology"/>